<accession>G4N171</accession>
<keyword evidence="2" id="KW-1185">Reference proteome</keyword>
<dbReference type="OrthoDB" id="10416181at2759"/>
<dbReference type="RefSeq" id="XP_003711358.1">
    <property type="nucleotide sequence ID" value="XM_003711310.1"/>
</dbReference>
<evidence type="ECO:0000313" key="1">
    <source>
        <dbReference type="EMBL" id="EHA51551.1"/>
    </source>
</evidence>
<reference evidence="1 2" key="1">
    <citation type="journal article" date="2005" name="Nature">
        <title>The genome sequence of the rice blast fungus Magnaporthe grisea.</title>
        <authorList>
            <person name="Dean R.A."/>
            <person name="Talbot N.J."/>
            <person name="Ebbole D.J."/>
            <person name="Farman M.L."/>
            <person name="Mitchell T.K."/>
            <person name="Orbach M.J."/>
            <person name="Thon M."/>
            <person name="Kulkarni R."/>
            <person name="Xu J.R."/>
            <person name="Pan H."/>
            <person name="Read N.D."/>
            <person name="Lee Y.H."/>
            <person name="Carbone I."/>
            <person name="Brown D."/>
            <person name="Oh Y.Y."/>
            <person name="Donofrio N."/>
            <person name="Jeong J.S."/>
            <person name="Soanes D.M."/>
            <person name="Djonovic S."/>
            <person name="Kolomiets E."/>
            <person name="Rehmeyer C."/>
            <person name="Li W."/>
            <person name="Harding M."/>
            <person name="Kim S."/>
            <person name="Lebrun M.H."/>
            <person name="Bohnert H."/>
            <person name="Coughlan S."/>
            <person name="Butler J."/>
            <person name="Calvo S."/>
            <person name="Ma L.J."/>
            <person name="Nicol R."/>
            <person name="Purcell S."/>
            <person name="Nusbaum C."/>
            <person name="Galagan J.E."/>
            <person name="Birren B.W."/>
        </authorList>
    </citation>
    <scope>NUCLEOTIDE SEQUENCE [LARGE SCALE GENOMIC DNA]</scope>
    <source>
        <strain evidence="2">70-15 / ATCC MYA-4617 / FGSC 8958</strain>
    </source>
</reference>
<dbReference type="AlphaFoldDB" id="G4N171"/>
<dbReference type="Proteomes" id="UP000009058">
    <property type="component" value="Chromosome 3"/>
</dbReference>
<protein>
    <submittedName>
        <fullName evidence="1">Uncharacterized protein</fullName>
    </submittedName>
</protein>
<reference key="2">
    <citation type="submission" date="2011-05" db="EMBL/GenBank/DDBJ databases">
        <title>The Genome Sequence of Magnaporthe oryzae 70-15.</title>
        <authorList>
            <consortium name="The Broad Institute Genome Sequencing Platform"/>
            <person name="Ma L.-J."/>
            <person name="Dead R."/>
            <person name="Young S.K."/>
            <person name="Zeng Q."/>
            <person name="Gargeya S."/>
            <person name="Fitzgerald M."/>
            <person name="Haas B."/>
            <person name="Abouelleil A."/>
            <person name="Alvarado L."/>
            <person name="Arachchi H.M."/>
            <person name="Berlin A."/>
            <person name="Brown A."/>
            <person name="Chapman S.B."/>
            <person name="Chen Z."/>
            <person name="Dunbar C."/>
            <person name="Freedman E."/>
            <person name="Gearin G."/>
            <person name="Gellesch M."/>
            <person name="Goldberg J."/>
            <person name="Griggs A."/>
            <person name="Gujja S."/>
            <person name="Heiman D."/>
            <person name="Howarth C."/>
            <person name="Larson L."/>
            <person name="Lui A."/>
            <person name="MacDonald P.J.P."/>
            <person name="Mehta T."/>
            <person name="Montmayeur A."/>
            <person name="Murphy C."/>
            <person name="Neiman D."/>
            <person name="Pearson M."/>
            <person name="Priest M."/>
            <person name="Roberts A."/>
            <person name="Saif S."/>
            <person name="Shea T."/>
            <person name="Shenoy N."/>
            <person name="Sisk P."/>
            <person name="Stolte C."/>
            <person name="Sykes S."/>
            <person name="Yandava C."/>
            <person name="Wortman J."/>
            <person name="Nusbaum C."/>
            <person name="Birren B."/>
        </authorList>
    </citation>
    <scope>NUCLEOTIDE SEQUENCE</scope>
    <source>
        <strain>70-15</strain>
    </source>
</reference>
<proteinExistence type="predicted"/>
<dbReference type="GeneID" id="12987038"/>
<sequence length="133" mass="14037">MQTKSQASPRTAAAAFSCVCATCIPSHHSLSSLPAVSRCASRLAVKRLALFLSLTHSISNHYPALPCPAPLSSGYHLIPALSISPRKAPSAPLLPFLSFCRYPRLGPLTPAAYVVVPVPTRSPAGYVPNYLGN</sequence>
<organism evidence="1 2">
    <name type="scientific">Pyricularia oryzae (strain 70-15 / ATCC MYA-4617 / FGSC 8958)</name>
    <name type="common">Rice blast fungus</name>
    <name type="synonym">Magnaporthe oryzae</name>
    <dbReference type="NCBI Taxonomy" id="242507"/>
    <lineage>
        <taxon>Eukaryota</taxon>
        <taxon>Fungi</taxon>
        <taxon>Dikarya</taxon>
        <taxon>Ascomycota</taxon>
        <taxon>Pezizomycotina</taxon>
        <taxon>Sordariomycetes</taxon>
        <taxon>Sordariomycetidae</taxon>
        <taxon>Magnaporthales</taxon>
        <taxon>Pyriculariaceae</taxon>
        <taxon>Pyricularia</taxon>
    </lineage>
</organism>
<dbReference type="InParanoid" id="G4N171"/>
<dbReference type="EMBL" id="CM001233">
    <property type="protein sequence ID" value="EHA51551.1"/>
    <property type="molecule type" value="Genomic_DNA"/>
</dbReference>
<name>G4N171_PYRO7</name>
<dbReference type="VEuPathDB" id="FungiDB:MGG_16639"/>
<evidence type="ECO:0000313" key="2">
    <source>
        <dbReference type="Proteomes" id="UP000009058"/>
    </source>
</evidence>
<gene>
    <name evidence="1" type="ORF">MGG_16639</name>
</gene>